<gene>
    <name evidence="2" type="ORF">DNR46_10230</name>
</gene>
<dbReference type="PANTHER" id="PTHR36509:SF3">
    <property type="entry name" value="SIGNAL PEPTIDE PROTEIN"/>
    <property type="match status" value="1"/>
</dbReference>
<dbReference type="Gene3D" id="1.10.3360.10">
    <property type="entry name" value="VPA0735-like domain"/>
    <property type="match status" value="1"/>
</dbReference>
<organism evidence="2 3">
    <name type="scientific">Mesorhizobium japonicum</name>
    <dbReference type="NCBI Taxonomy" id="2066070"/>
    <lineage>
        <taxon>Bacteria</taxon>
        <taxon>Pseudomonadati</taxon>
        <taxon>Pseudomonadota</taxon>
        <taxon>Alphaproteobacteria</taxon>
        <taxon>Hyphomicrobiales</taxon>
        <taxon>Phyllobacteriaceae</taxon>
        <taxon>Mesorhizobium</taxon>
    </lineage>
</organism>
<dbReference type="InterPro" id="IPR010621">
    <property type="entry name" value="DUF1214"/>
</dbReference>
<dbReference type="Proteomes" id="UP000275436">
    <property type="component" value="Unassembled WGS sequence"/>
</dbReference>
<dbReference type="InterPro" id="IPR037049">
    <property type="entry name" value="DUF1214_C_sf"/>
</dbReference>
<feature type="domain" description="DUF1214" evidence="1">
    <location>
        <begin position="139"/>
        <end position="245"/>
    </location>
</feature>
<reference evidence="2 3" key="1">
    <citation type="journal article" date="2018" name="Mol. Plant Microbe Interact.">
        <title>Taxonomically Different Co-Microsymbionts of a Relict Legume, Oxytropis popoviana, Have Complementary Sets of Symbiotic Genes and Together Increase the Efficiency of Plant Nodulation.</title>
        <authorList>
            <person name="Safronova V."/>
            <person name="Belimov A."/>
            <person name="Sazanova A."/>
            <person name="Chirak E."/>
            <person name="Verkhozina A."/>
            <person name="Kuznetsova I."/>
            <person name="Andronov E."/>
            <person name="Puhalsky J."/>
            <person name="Tikhonovich I."/>
        </authorList>
    </citation>
    <scope>NUCLEOTIDE SEQUENCE [LARGE SCALE GENOMIC DNA]</scope>
    <source>
        <strain evidence="2 3">Opo-235</strain>
    </source>
</reference>
<dbReference type="PANTHER" id="PTHR36509">
    <property type="entry name" value="BLL3101 PROTEIN"/>
    <property type="match status" value="1"/>
</dbReference>
<evidence type="ECO:0000313" key="2">
    <source>
        <dbReference type="EMBL" id="RNJ45829.1"/>
    </source>
</evidence>
<name>A0A3M9XCS1_9HYPH</name>
<evidence type="ECO:0000313" key="3">
    <source>
        <dbReference type="Proteomes" id="UP000275436"/>
    </source>
</evidence>
<proteinExistence type="predicted"/>
<sequence>MSGKVMETTPPQGMAFWERLSAVINNNPVQARDLFYMGMLRPLGIEKGKEFKPDERQRAILEEAARMGDAMGRVMLMEGPHRFGNPEPFPGTNWHWVFQVNPVQQTDTYGQIDERLHYTYGAIYTTPALGVMKAGPGGNYVQAFMDKDGNRLFGEKSFRLHLPANAPAEQFWSLTVYDTGTRSMVQNPSNDAARSSLDKLKTNTDGSVDLYFGPAGSAPAGLEANWIETLPGRGWYPMLRFYTPKAGLFDGTWKLPDIELVK</sequence>
<dbReference type="EMBL" id="QKOD01000002">
    <property type="protein sequence ID" value="RNJ45829.1"/>
    <property type="molecule type" value="Genomic_DNA"/>
</dbReference>
<dbReference type="Gene3D" id="2.60.120.600">
    <property type="entry name" value="Domain of unknown function DUF1214, C-terminal domain"/>
    <property type="match status" value="1"/>
</dbReference>
<comment type="caution">
    <text evidence="2">The sequence shown here is derived from an EMBL/GenBank/DDBJ whole genome shotgun (WGS) entry which is preliminary data.</text>
</comment>
<dbReference type="Pfam" id="PF06742">
    <property type="entry name" value="DUF1214"/>
    <property type="match status" value="1"/>
</dbReference>
<evidence type="ECO:0000259" key="1">
    <source>
        <dbReference type="Pfam" id="PF06742"/>
    </source>
</evidence>
<accession>A0A3M9XCS1</accession>
<protein>
    <recommendedName>
        <fullName evidence="1">DUF1214 domain-containing protein</fullName>
    </recommendedName>
</protein>
<dbReference type="AlphaFoldDB" id="A0A3M9XCS1"/>
<dbReference type="SUPFAM" id="SSF160935">
    <property type="entry name" value="VPA0735-like"/>
    <property type="match status" value="1"/>
</dbReference>